<feature type="transmembrane region" description="Helical" evidence="2">
    <location>
        <begin position="21"/>
        <end position="45"/>
    </location>
</feature>
<accession>A0ABD3QMW8</accession>
<feature type="coiled-coil region" evidence="1">
    <location>
        <begin position="105"/>
        <end position="146"/>
    </location>
</feature>
<name>A0ABD3QMW8_9STRA</name>
<evidence type="ECO:0000256" key="1">
    <source>
        <dbReference type="SAM" id="Coils"/>
    </source>
</evidence>
<proteinExistence type="predicted"/>
<comment type="caution">
    <text evidence="3">The sequence shown here is derived from an EMBL/GenBank/DDBJ whole genome shotgun (WGS) entry which is preliminary data.</text>
</comment>
<keyword evidence="1" id="KW-0175">Coiled coil</keyword>
<sequence>MAELTPMQIQTSVGPNSDRSLLTRIMDAGLIVGALTALILLLMVLDIVPTHGSGAAAPQVPVMAPSPRASPVVAPEVPKETKAVPVHAAENAKVPQETEALPVHAAEKEETIDVLGEEIKAAEELIEEMEADEETESIEEIELEAEKDGINDSELKKDEYLLEHDTDPLDEEIEEELVEKEKEEIIDEIIEEELDLDDFCPACIWLGVSEISCHDRLIYIKHTYKTKEDAGKLALMKDGNLCAQKDGVLGIWESMPDHGPLVGKAGD</sequence>
<protein>
    <submittedName>
        <fullName evidence="3">Uncharacterized protein</fullName>
    </submittedName>
</protein>
<keyword evidence="4" id="KW-1185">Reference proteome</keyword>
<evidence type="ECO:0000313" key="3">
    <source>
        <dbReference type="EMBL" id="KAL3799050.1"/>
    </source>
</evidence>
<gene>
    <name evidence="3" type="ORF">ACHAWO_000971</name>
</gene>
<dbReference type="Proteomes" id="UP001530400">
    <property type="component" value="Unassembled WGS sequence"/>
</dbReference>
<evidence type="ECO:0000256" key="2">
    <source>
        <dbReference type="SAM" id="Phobius"/>
    </source>
</evidence>
<reference evidence="3 4" key="1">
    <citation type="submission" date="2024-10" db="EMBL/GenBank/DDBJ databases">
        <title>Updated reference genomes for cyclostephanoid diatoms.</title>
        <authorList>
            <person name="Roberts W.R."/>
            <person name="Alverson A.J."/>
        </authorList>
    </citation>
    <scope>NUCLEOTIDE SEQUENCE [LARGE SCALE GENOMIC DNA]</scope>
    <source>
        <strain evidence="3 4">AJA010-31</strain>
    </source>
</reference>
<keyword evidence="2" id="KW-1133">Transmembrane helix</keyword>
<evidence type="ECO:0000313" key="4">
    <source>
        <dbReference type="Proteomes" id="UP001530400"/>
    </source>
</evidence>
<keyword evidence="2" id="KW-0812">Transmembrane</keyword>
<dbReference type="AlphaFoldDB" id="A0ABD3QMW8"/>
<dbReference type="EMBL" id="JALLPJ020000197">
    <property type="protein sequence ID" value="KAL3799050.1"/>
    <property type="molecule type" value="Genomic_DNA"/>
</dbReference>
<keyword evidence="2" id="KW-0472">Membrane</keyword>
<organism evidence="3 4">
    <name type="scientific">Cyclotella atomus</name>
    <dbReference type="NCBI Taxonomy" id="382360"/>
    <lineage>
        <taxon>Eukaryota</taxon>
        <taxon>Sar</taxon>
        <taxon>Stramenopiles</taxon>
        <taxon>Ochrophyta</taxon>
        <taxon>Bacillariophyta</taxon>
        <taxon>Coscinodiscophyceae</taxon>
        <taxon>Thalassiosirophycidae</taxon>
        <taxon>Stephanodiscales</taxon>
        <taxon>Stephanodiscaceae</taxon>
        <taxon>Cyclotella</taxon>
    </lineage>
</organism>